<reference evidence="8 9" key="1">
    <citation type="submission" date="2022-08" db="EMBL/GenBank/DDBJ databases">
        <title>Bacterial and archaeal communities from various locations to study Microbial Dark Matter (Phase II).</title>
        <authorList>
            <person name="Stepanauskas R."/>
        </authorList>
    </citation>
    <scope>NUCLEOTIDE SEQUENCE [LARGE SCALE GENOMIC DNA]</scope>
    <source>
        <strain evidence="8 9">PD1</strain>
    </source>
</reference>
<feature type="domain" description="Flagellar hook protein FlgE D2" evidence="6">
    <location>
        <begin position="186"/>
        <end position="284"/>
    </location>
</feature>
<dbReference type="Proteomes" id="UP001204798">
    <property type="component" value="Unassembled WGS sequence"/>
</dbReference>
<dbReference type="InterPro" id="IPR053967">
    <property type="entry name" value="LlgE_F_G-like_D1"/>
</dbReference>
<keyword evidence="8" id="KW-0966">Cell projection</keyword>
<name>A0ABT2EN16_9BACT</name>
<dbReference type="SUPFAM" id="SSF117143">
    <property type="entry name" value="Flagellar hook protein flgE"/>
    <property type="match status" value="1"/>
</dbReference>
<dbReference type="InterPro" id="IPR037058">
    <property type="entry name" value="Falgellar_hook_FlgE_sf"/>
</dbReference>
<comment type="similarity">
    <text evidence="1 3">Belongs to the flagella basal body rod proteins family.</text>
</comment>
<comment type="subcellular location">
    <subcellularLocation>
        <location evidence="3">Bacterial flagellum basal body</location>
    </subcellularLocation>
</comment>
<dbReference type="InterPro" id="IPR001444">
    <property type="entry name" value="Flag_bb_rod_N"/>
</dbReference>
<dbReference type="InterPro" id="IPR011491">
    <property type="entry name" value="FlgE_D2"/>
</dbReference>
<dbReference type="Pfam" id="PF00460">
    <property type="entry name" value="Flg_bb_rod"/>
    <property type="match status" value="1"/>
</dbReference>
<evidence type="ECO:0000259" key="7">
    <source>
        <dbReference type="Pfam" id="PF22692"/>
    </source>
</evidence>
<feature type="domain" description="Flagellar hook protein FlgE/F/G-like D1" evidence="7">
    <location>
        <begin position="97"/>
        <end position="159"/>
    </location>
</feature>
<evidence type="ECO:0000256" key="1">
    <source>
        <dbReference type="ARBA" id="ARBA00009677"/>
    </source>
</evidence>
<sequence length="404" mass="42189">MGVIHTALSALSSYDLMLQVTANNLANLNTPGFKSQSLHFLDTFYQTLQAPTVPIGGGQGGKNPIQVGMGVAFGAIITRMAQGTFTPTGMPTDMTVIGNGFFAVAKNGQILYTRDGAFRVDADGNLVHAGTGALLLGWVADEAGNINTSSDLQPIKVPVGGALAAKATTLVRFGGNLDTRLDIGSTQTLSFTVYDSQGNPHLVSLTFTKTAPNTWDWQAEFNGSPVGSGTVQFNDQGQWQSGTGTITLTLTNGAASPQTIQLDFSSLNQLASTTTASAVFQDGFPVGVLETLSVDARGIIIGSFSNGVTRPLAQVAVTVFSNPEGLERVGDNMFKASGNSGLPRYLPAGVGGAGRIQASGLEQSNVDLARELTQVLIAQRSFQAAARTILAADEMTQEALNLRR</sequence>
<proteinExistence type="inferred from homology"/>
<dbReference type="PANTHER" id="PTHR30435:SF19">
    <property type="entry name" value="FLAGELLAR BASAL-BODY ROD PROTEIN FLGG"/>
    <property type="match status" value="1"/>
</dbReference>
<dbReference type="InterPro" id="IPR010930">
    <property type="entry name" value="Flg_bb/hook_C_dom"/>
</dbReference>
<feature type="domain" description="Flagellar basal body rod protein N-terminal" evidence="4">
    <location>
        <begin position="5"/>
        <end position="34"/>
    </location>
</feature>
<dbReference type="Pfam" id="PF22692">
    <property type="entry name" value="LlgE_F_G_D1"/>
    <property type="match status" value="1"/>
</dbReference>
<dbReference type="PROSITE" id="PS00588">
    <property type="entry name" value="FLAGELLA_BB_ROD"/>
    <property type="match status" value="1"/>
</dbReference>
<evidence type="ECO:0000256" key="2">
    <source>
        <dbReference type="ARBA" id="ARBA00019015"/>
    </source>
</evidence>
<keyword evidence="8" id="KW-0969">Cilium</keyword>
<dbReference type="NCBIfam" id="TIGR03506">
    <property type="entry name" value="FlgEFG_subfam"/>
    <property type="match status" value="1"/>
</dbReference>
<dbReference type="Gene3D" id="2.60.98.20">
    <property type="entry name" value="Flagellar hook protein FlgE"/>
    <property type="match status" value="1"/>
</dbReference>
<keyword evidence="3" id="KW-0975">Bacterial flagellum</keyword>
<evidence type="ECO:0000259" key="6">
    <source>
        <dbReference type="Pfam" id="PF07559"/>
    </source>
</evidence>
<keyword evidence="9" id="KW-1185">Reference proteome</keyword>
<keyword evidence="8" id="KW-0282">Flagellum</keyword>
<dbReference type="RefSeq" id="WP_259095697.1">
    <property type="nucleotide sequence ID" value="NZ_CP130454.1"/>
</dbReference>
<evidence type="ECO:0000313" key="8">
    <source>
        <dbReference type="EMBL" id="MCS3919349.1"/>
    </source>
</evidence>
<protein>
    <recommendedName>
        <fullName evidence="2">Flagellar hook protein FlgE</fullName>
    </recommendedName>
</protein>
<dbReference type="InterPro" id="IPR019776">
    <property type="entry name" value="Flagellar_basal_body_rod_CS"/>
</dbReference>
<evidence type="ECO:0000259" key="5">
    <source>
        <dbReference type="Pfam" id="PF06429"/>
    </source>
</evidence>
<evidence type="ECO:0000313" key="9">
    <source>
        <dbReference type="Proteomes" id="UP001204798"/>
    </source>
</evidence>
<dbReference type="InterPro" id="IPR037925">
    <property type="entry name" value="FlgE/F/G-like"/>
</dbReference>
<comment type="caution">
    <text evidence="8">The sequence shown here is derived from an EMBL/GenBank/DDBJ whole genome shotgun (WGS) entry which is preliminary data.</text>
</comment>
<organism evidence="8 9">
    <name type="scientific">Candidatus Fervidibacter sacchari</name>
    <dbReference type="NCBI Taxonomy" id="1448929"/>
    <lineage>
        <taxon>Bacteria</taxon>
        <taxon>Candidatus Fervidibacterota</taxon>
        <taxon>Candidatus Fervidibacter</taxon>
    </lineage>
</organism>
<dbReference type="EMBL" id="JANUCP010000003">
    <property type="protein sequence ID" value="MCS3919349.1"/>
    <property type="molecule type" value="Genomic_DNA"/>
</dbReference>
<gene>
    <name evidence="8" type="ORF">M2350_001762</name>
</gene>
<evidence type="ECO:0000259" key="4">
    <source>
        <dbReference type="Pfam" id="PF00460"/>
    </source>
</evidence>
<evidence type="ECO:0000256" key="3">
    <source>
        <dbReference type="RuleBase" id="RU362116"/>
    </source>
</evidence>
<dbReference type="PANTHER" id="PTHR30435">
    <property type="entry name" value="FLAGELLAR PROTEIN"/>
    <property type="match status" value="1"/>
</dbReference>
<dbReference type="Pfam" id="PF06429">
    <property type="entry name" value="Flg_bbr_C"/>
    <property type="match status" value="1"/>
</dbReference>
<feature type="domain" description="Flagellar basal-body/hook protein C-terminal" evidence="5">
    <location>
        <begin position="361"/>
        <end position="402"/>
    </location>
</feature>
<accession>A0ABT2EN16</accession>
<dbReference type="Pfam" id="PF07559">
    <property type="entry name" value="FlgE_D2"/>
    <property type="match status" value="1"/>
</dbReference>
<dbReference type="InterPro" id="IPR020013">
    <property type="entry name" value="Flagellar_FlgE/F/G"/>
</dbReference>